<evidence type="ECO:0000256" key="6">
    <source>
        <dbReference type="ARBA" id="ARBA00022741"/>
    </source>
</evidence>
<dbReference type="GO" id="GO:0000287">
    <property type="term" value="F:magnesium ion binding"/>
    <property type="evidence" value="ECO:0007669"/>
    <property type="project" value="UniProtKB-UniRule"/>
</dbReference>
<keyword evidence="13" id="KW-1185">Reference proteome</keyword>
<dbReference type="Proteomes" id="UP000681343">
    <property type="component" value="Chromosome"/>
</dbReference>
<dbReference type="PIRSF" id="PIRSF000513">
    <property type="entry name" value="Thz_kinase"/>
    <property type="match status" value="1"/>
</dbReference>
<name>A0A810PVM5_9FIRM</name>
<reference evidence="12" key="1">
    <citation type="submission" date="2020-09" db="EMBL/GenBank/DDBJ databases">
        <title>New species isolated from human feces.</title>
        <authorList>
            <person name="Kitahara M."/>
            <person name="Shigeno Y."/>
            <person name="Shime M."/>
            <person name="Matsumoto Y."/>
            <person name="Nakamura S."/>
            <person name="Motooka D."/>
            <person name="Fukuoka S."/>
            <person name="Nishikawa H."/>
            <person name="Benno Y."/>
        </authorList>
    </citation>
    <scope>NUCLEOTIDE SEQUENCE</scope>
    <source>
        <strain evidence="12">MM35</strain>
    </source>
</reference>
<comment type="function">
    <text evidence="11">Catalyzes the phosphorylation of the hydroxyl group of 4-methyl-5-beta-hydroxyethylthiazole (THZ).</text>
</comment>
<evidence type="ECO:0000256" key="11">
    <source>
        <dbReference type="HAMAP-Rule" id="MF_00228"/>
    </source>
</evidence>
<dbReference type="KEGG" id="vfa:MM35RIKEN_03190"/>
<dbReference type="InterPro" id="IPR029056">
    <property type="entry name" value="Ribokinase-like"/>
</dbReference>
<evidence type="ECO:0000256" key="10">
    <source>
        <dbReference type="ARBA" id="ARBA00022977"/>
    </source>
</evidence>
<dbReference type="HAMAP" id="MF_00228">
    <property type="entry name" value="Thz_kinase"/>
    <property type="match status" value="1"/>
</dbReference>
<evidence type="ECO:0000256" key="9">
    <source>
        <dbReference type="ARBA" id="ARBA00022842"/>
    </source>
</evidence>
<dbReference type="GO" id="GO:0009228">
    <property type="term" value="P:thiamine biosynthetic process"/>
    <property type="evidence" value="ECO:0007669"/>
    <property type="project" value="UniProtKB-KW"/>
</dbReference>
<comment type="cofactor">
    <cofactor evidence="2 11">
        <name>Mg(2+)</name>
        <dbReference type="ChEBI" id="CHEBI:18420"/>
    </cofactor>
</comment>
<accession>A0A810PVM5</accession>
<keyword evidence="7 11" id="KW-0418">Kinase</keyword>
<comment type="pathway">
    <text evidence="3 11">Cofactor biosynthesis; thiamine diphosphate biosynthesis; 4-methyl-5-(2-phosphoethyl)-thiazole from 5-(2-hydroxyethyl)-4-methylthiazole: step 1/1.</text>
</comment>
<dbReference type="SUPFAM" id="SSF53613">
    <property type="entry name" value="Ribokinase-like"/>
    <property type="match status" value="1"/>
</dbReference>
<organism evidence="12 13">
    <name type="scientific">Vescimonas fastidiosa</name>
    <dbReference type="NCBI Taxonomy" id="2714353"/>
    <lineage>
        <taxon>Bacteria</taxon>
        <taxon>Bacillati</taxon>
        <taxon>Bacillota</taxon>
        <taxon>Clostridia</taxon>
        <taxon>Eubacteriales</taxon>
        <taxon>Oscillospiraceae</taxon>
        <taxon>Vescimonas</taxon>
    </lineage>
</organism>
<evidence type="ECO:0000256" key="4">
    <source>
        <dbReference type="ARBA" id="ARBA00022679"/>
    </source>
</evidence>
<dbReference type="Gene3D" id="3.40.1190.20">
    <property type="match status" value="1"/>
</dbReference>
<keyword evidence="8 11" id="KW-0067">ATP-binding</keyword>
<evidence type="ECO:0000256" key="3">
    <source>
        <dbReference type="ARBA" id="ARBA00004868"/>
    </source>
</evidence>
<keyword evidence="6 11" id="KW-0547">Nucleotide-binding</keyword>
<dbReference type="AlphaFoldDB" id="A0A810PVM5"/>
<protein>
    <recommendedName>
        <fullName evidence="11">Hydroxyethylthiazole kinase</fullName>
        <ecNumber evidence="11">2.7.1.50</ecNumber>
    </recommendedName>
    <alternativeName>
        <fullName evidence="11">4-methyl-5-beta-hydroxyethylthiazole kinase</fullName>
        <shortName evidence="11">TH kinase</shortName>
        <shortName evidence="11">Thz kinase</shortName>
    </alternativeName>
</protein>
<evidence type="ECO:0000256" key="1">
    <source>
        <dbReference type="ARBA" id="ARBA00001771"/>
    </source>
</evidence>
<evidence type="ECO:0000256" key="8">
    <source>
        <dbReference type="ARBA" id="ARBA00022840"/>
    </source>
</evidence>
<dbReference type="RefSeq" id="WP_212818670.1">
    <property type="nucleotide sequence ID" value="NZ_AP023415.1"/>
</dbReference>
<dbReference type="CDD" id="cd01170">
    <property type="entry name" value="THZ_kinase"/>
    <property type="match status" value="1"/>
</dbReference>
<dbReference type="GO" id="GO:0009229">
    <property type="term" value="P:thiamine diphosphate biosynthetic process"/>
    <property type="evidence" value="ECO:0007669"/>
    <property type="project" value="UniProtKB-UniRule"/>
</dbReference>
<feature type="binding site" evidence="11">
    <location>
        <position position="194"/>
    </location>
    <ligand>
        <name>substrate</name>
    </ligand>
</feature>
<evidence type="ECO:0000256" key="2">
    <source>
        <dbReference type="ARBA" id="ARBA00001946"/>
    </source>
</evidence>
<feature type="binding site" evidence="11">
    <location>
        <position position="119"/>
    </location>
    <ligand>
        <name>ATP</name>
        <dbReference type="ChEBI" id="CHEBI:30616"/>
    </ligand>
</feature>
<dbReference type="UniPathway" id="UPA00060">
    <property type="reaction ID" value="UER00139"/>
</dbReference>
<keyword evidence="5 11" id="KW-0479">Metal-binding</keyword>
<keyword evidence="4 11" id="KW-0808">Transferase</keyword>
<keyword evidence="9 11" id="KW-0460">Magnesium</keyword>
<feature type="binding site" evidence="11">
    <location>
        <position position="167"/>
    </location>
    <ligand>
        <name>ATP</name>
        <dbReference type="ChEBI" id="CHEBI:30616"/>
    </ligand>
</feature>
<evidence type="ECO:0000313" key="12">
    <source>
        <dbReference type="EMBL" id="BCK78127.1"/>
    </source>
</evidence>
<evidence type="ECO:0000313" key="13">
    <source>
        <dbReference type="Proteomes" id="UP000681343"/>
    </source>
</evidence>
<dbReference type="GO" id="GO:0004417">
    <property type="term" value="F:hydroxyethylthiazole kinase activity"/>
    <property type="evidence" value="ECO:0007669"/>
    <property type="project" value="UniProtKB-UniRule"/>
</dbReference>
<dbReference type="GO" id="GO:0005524">
    <property type="term" value="F:ATP binding"/>
    <property type="evidence" value="ECO:0007669"/>
    <property type="project" value="UniProtKB-UniRule"/>
</dbReference>
<comment type="catalytic activity">
    <reaction evidence="1 11">
        <text>5-(2-hydroxyethyl)-4-methylthiazole + ATP = 4-methyl-5-(2-phosphooxyethyl)-thiazole + ADP + H(+)</text>
        <dbReference type="Rhea" id="RHEA:24212"/>
        <dbReference type="ChEBI" id="CHEBI:15378"/>
        <dbReference type="ChEBI" id="CHEBI:17957"/>
        <dbReference type="ChEBI" id="CHEBI:30616"/>
        <dbReference type="ChEBI" id="CHEBI:58296"/>
        <dbReference type="ChEBI" id="CHEBI:456216"/>
        <dbReference type="EC" id="2.7.1.50"/>
    </reaction>
</comment>
<keyword evidence="10 11" id="KW-0784">Thiamine biosynthesis</keyword>
<dbReference type="Pfam" id="PF02110">
    <property type="entry name" value="HK"/>
    <property type="match status" value="1"/>
</dbReference>
<gene>
    <name evidence="12" type="primary">thiM2</name>
    <name evidence="11" type="synonym">thiM</name>
    <name evidence="12" type="ORF">MM35RIKEN_03190</name>
</gene>
<feature type="binding site" evidence="11">
    <location>
        <position position="43"/>
    </location>
    <ligand>
        <name>substrate</name>
    </ligand>
</feature>
<sequence>MQPIADICQRVREYSPLIHCITNPISINQCANAVLAVGARPIMAEHPAEVEEITATARALMLNLGNITDARMESMRLSARTAQNRHIPVLLDAVGVACSRLRRGYIRKLLQEATPAVIKGNYSEIHALYRENYCSSGVDADAALDVQTLDRTAMELARAYHTVILASGRVDIITDGKRLVHVKNGNPQLSGITGTGCMLGALTAAYLSVQPDMDAAVTACVVLGICGQLAETDRGSGSFQVNLMDKLSTVGKAEIERYMDREEIRNEEA</sequence>
<dbReference type="NCBIfam" id="NF006830">
    <property type="entry name" value="PRK09355.1"/>
    <property type="match status" value="1"/>
</dbReference>
<evidence type="ECO:0000256" key="7">
    <source>
        <dbReference type="ARBA" id="ARBA00022777"/>
    </source>
</evidence>
<dbReference type="EMBL" id="AP023415">
    <property type="protein sequence ID" value="BCK78127.1"/>
    <property type="molecule type" value="Genomic_DNA"/>
</dbReference>
<dbReference type="EC" id="2.7.1.50" evidence="11"/>
<evidence type="ECO:0000256" key="5">
    <source>
        <dbReference type="ARBA" id="ARBA00022723"/>
    </source>
</evidence>
<proteinExistence type="inferred from homology"/>
<dbReference type="InterPro" id="IPR000417">
    <property type="entry name" value="Hyethyz_kinase"/>
</dbReference>
<comment type="similarity">
    <text evidence="11">Belongs to the Thz kinase family.</text>
</comment>
<dbReference type="PRINTS" id="PR01099">
    <property type="entry name" value="HYETHTZKNASE"/>
</dbReference>